<keyword evidence="3" id="KW-0687">Ribonucleoprotein</keyword>
<dbReference type="Gene3D" id="4.10.910.10">
    <property type="entry name" value="30s ribosomal protein s13, domain 2"/>
    <property type="match status" value="1"/>
</dbReference>
<dbReference type="PANTHER" id="PTHR10871">
    <property type="entry name" value="30S RIBOSOMAL PROTEIN S13/40S RIBOSOMAL PROTEIN S18"/>
    <property type="match status" value="1"/>
</dbReference>
<evidence type="ECO:0000256" key="3">
    <source>
        <dbReference type="ARBA" id="ARBA00023274"/>
    </source>
</evidence>
<dbReference type="InterPro" id="IPR027437">
    <property type="entry name" value="Rbsml_uS13_C"/>
</dbReference>
<evidence type="ECO:0000313" key="6">
    <source>
        <dbReference type="Proteomes" id="UP000815677"/>
    </source>
</evidence>
<gene>
    <name evidence="5" type="ORF">MCHLO_14211</name>
</gene>
<dbReference type="InterPro" id="IPR001892">
    <property type="entry name" value="Ribosomal_uS13"/>
</dbReference>
<sequence>MRDIFPSFTRSHTFRPTRCTQEKKNLILWLAARVSSVGPHGKFDAIKSVTFSTPLSASLVVDTMSLVVPEAHQQFQHILRLLNTNGVGRRYSNLVCKKADVDLNKRAGDLNSDELERIVTIIQNPTQFKIPTWFLNRQKDIVDGKDSQILSNGVDSKLRDDLERLKKIRAHRGLRHFWGLRVRGQHTKTTGRRGKTVEDWARNIGNRHVHQPVLDKTAMQHLAFQTMPLRHPWIHPTMKRRRDPPLSDERPPKRRMRDVERDLANLTLDSPMTPVDHSADAPVVEEPVSSPEITMKQSSWYEAEADRIVITDLAAYTEEELDDKDDEPVVNASLLEHLKKIPLEPPIPNQPAASQALVLFRPLQLPSQPTPNPPVEDDAMDVEP</sequence>
<feature type="region of interest" description="Disordered" evidence="4">
    <location>
        <begin position="236"/>
        <end position="257"/>
    </location>
</feature>
<evidence type="ECO:0000256" key="1">
    <source>
        <dbReference type="ARBA" id="ARBA00008080"/>
    </source>
</evidence>
<dbReference type="Pfam" id="PF00416">
    <property type="entry name" value="Ribosomal_S13"/>
    <property type="match status" value="1"/>
</dbReference>
<proteinExistence type="inferred from homology"/>
<dbReference type="PROSITE" id="PS50159">
    <property type="entry name" value="RIBOSOMAL_S13_2"/>
    <property type="match status" value="1"/>
</dbReference>
<evidence type="ECO:0000313" key="5">
    <source>
        <dbReference type="EMBL" id="GAT57701.1"/>
    </source>
</evidence>
<feature type="compositionally biased region" description="Acidic residues" evidence="4">
    <location>
        <begin position="375"/>
        <end position="384"/>
    </location>
</feature>
<dbReference type="InterPro" id="IPR010979">
    <property type="entry name" value="Ribosomal_uS13-like_H2TH"/>
</dbReference>
<name>A0ABQ0M6A3_MYCCL</name>
<accession>A0ABQ0M6A3</accession>
<dbReference type="InterPro" id="IPR018269">
    <property type="entry name" value="Ribosomal_uS13_CS"/>
</dbReference>
<dbReference type="PANTHER" id="PTHR10871:SF3">
    <property type="entry name" value="SMALL RIBOSOMAL SUBUNIT PROTEIN US13"/>
    <property type="match status" value="1"/>
</dbReference>
<dbReference type="EMBL" id="DF849506">
    <property type="protein sequence ID" value="GAT57701.1"/>
    <property type="molecule type" value="Genomic_DNA"/>
</dbReference>
<feature type="compositionally biased region" description="Basic and acidic residues" evidence="4">
    <location>
        <begin position="243"/>
        <end position="257"/>
    </location>
</feature>
<dbReference type="GO" id="GO:0005840">
    <property type="term" value="C:ribosome"/>
    <property type="evidence" value="ECO:0007669"/>
    <property type="project" value="UniProtKB-KW"/>
</dbReference>
<protein>
    <submittedName>
        <fullName evidence="5">40S ribosomal protein</fullName>
    </submittedName>
</protein>
<reference evidence="5" key="1">
    <citation type="submission" date="2014-09" db="EMBL/GenBank/DDBJ databases">
        <title>Genome sequence of the luminous mushroom Mycena chlorophos for searching fungal bioluminescence genes.</title>
        <authorList>
            <person name="Tanaka Y."/>
            <person name="Kasuga D."/>
            <person name="Oba Y."/>
            <person name="Hase S."/>
            <person name="Sato K."/>
            <person name="Oba Y."/>
            <person name="Sakakibara Y."/>
        </authorList>
    </citation>
    <scope>NUCLEOTIDE SEQUENCE</scope>
</reference>
<dbReference type="Proteomes" id="UP000815677">
    <property type="component" value="Unassembled WGS sequence"/>
</dbReference>
<keyword evidence="6" id="KW-1185">Reference proteome</keyword>
<dbReference type="PROSITE" id="PS00646">
    <property type="entry name" value="RIBOSOMAL_S13_1"/>
    <property type="match status" value="1"/>
</dbReference>
<dbReference type="SUPFAM" id="SSF46946">
    <property type="entry name" value="S13-like H2TH domain"/>
    <property type="match status" value="1"/>
</dbReference>
<comment type="similarity">
    <text evidence="1">Belongs to the universal ribosomal protein uS13 family.</text>
</comment>
<dbReference type="Gene3D" id="1.10.8.50">
    <property type="match status" value="1"/>
</dbReference>
<feature type="region of interest" description="Disordered" evidence="4">
    <location>
        <begin position="362"/>
        <end position="384"/>
    </location>
</feature>
<evidence type="ECO:0000256" key="4">
    <source>
        <dbReference type="SAM" id="MobiDB-lite"/>
    </source>
</evidence>
<evidence type="ECO:0000256" key="2">
    <source>
        <dbReference type="ARBA" id="ARBA00022980"/>
    </source>
</evidence>
<keyword evidence="2 5" id="KW-0689">Ribosomal protein</keyword>
<organism evidence="5 6">
    <name type="scientific">Mycena chlorophos</name>
    <name type="common">Agaric fungus</name>
    <name type="synonym">Agaricus chlorophos</name>
    <dbReference type="NCBI Taxonomy" id="658473"/>
    <lineage>
        <taxon>Eukaryota</taxon>
        <taxon>Fungi</taxon>
        <taxon>Dikarya</taxon>
        <taxon>Basidiomycota</taxon>
        <taxon>Agaricomycotina</taxon>
        <taxon>Agaricomycetes</taxon>
        <taxon>Agaricomycetidae</taxon>
        <taxon>Agaricales</taxon>
        <taxon>Marasmiineae</taxon>
        <taxon>Mycenaceae</taxon>
        <taxon>Mycena</taxon>
    </lineage>
</organism>